<dbReference type="SMART" id="SM00448">
    <property type="entry name" value="REC"/>
    <property type="match status" value="1"/>
</dbReference>
<dbReference type="SUPFAM" id="SSF55874">
    <property type="entry name" value="ATPase domain of HSP90 chaperone/DNA topoisomerase II/histidine kinase"/>
    <property type="match status" value="1"/>
</dbReference>
<dbReference type="Gene3D" id="1.10.287.130">
    <property type="match status" value="1"/>
</dbReference>
<evidence type="ECO:0000256" key="1">
    <source>
        <dbReference type="ARBA" id="ARBA00022553"/>
    </source>
</evidence>
<evidence type="ECO:0000259" key="3">
    <source>
        <dbReference type="PROSITE" id="PS50109"/>
    </source>
</evidence>
<dbReference type="PANTHER" id="PTHR43065">
    <property type="entry name" value="SENSOR HISTIDINE KINASE"/>
    <property type="match status" value="1"/>
</dbReference>
<evidence type="ECO:0000256" key="2">
    <source>
        <dbReference type="SAM" id="Coils"/>
    </source>
</evidence>
<evidence type="ECO:0000259" key="4">
    <source>
        <dbReference type="PROSITE" id="PS50110"/>
    </source>
</evidence>
<keyword evidence="5" id="KW-0418">Kinase</keyword>
<dbReference type="InterPro" id="IPR036097">
    <property type="entry name" value="HisK_dim/P_sf"/>
</dbReference>
<dbReference type="InterPro" id="IPR001789">
    <property type="entry name" value="Sig_transdc_resp-reg_receiver"/>
</dbReference>
<accession>D9PFI2</accession>
<reference evidence="5" key="1">
    <citation type="submission" date="2010-07" db="EMBL/GenBank/DDBJ databases">
        <authorList>
            <consortium name="CONSOLIDER consortium CSD2007-00005"/>
            <person name="Guazzaroni M.-E."/>
            <person name="Richter M."/>
            <person name="Garcia-Salamanca A."/>
            <person name="Yarza P."/>
            <person name="Ferrer M."/>
        </authorList>
    </citation>
    <scope>NUCLEOTIDE SEQUENCE</scope>
</reference>
<feature type="domain" description="Response regulatory" evidence="4">
    <location>
        <begin position="332"/>
        <end position="448"/>
    </location>
</feature>
<dbReference type="InterPro" id="IPR003661">
    <property type="entry name" value="HisK_dim/P_dom"/>
</dbReference>
<dbReference type="InterPro" id="IPR036890">
    <property type="entry name" value="HATPase_C_sf"/>
</dbReference>
<dbReference type="SMART" id="SM00387">
    <property type="entry name" value="HATPase_c"/>
    <property type="match status" value="1"/>
</dbReference>
<dbReference type="InterPro" id="IPR004358">
    <property type="entry name" value="Sig_transdc_His_kin-like_C"/>
</dbReference>
<dbReference type="EMBL" id="ADZX01000069">
    <property type="protein sequence ID" value="EFK97690.1"/>
    <property type="molecule type" value="Genomic_DNA"/>
</dbReference>
<dbReference type="Gene3D" id="3.40.50.2300">
    <property type="match status" value="1"/>
</dbReference>
<keyword evidence="5" id="KW-0808">Transferase</keyword>
<dbReference type="Pfam" id="PF00512">
    <property type="entry name" value="HisKA"/>
    <property type="match status" value="1"/>
</dbReference>
<dbReference type="SMART" id="SM00388">
    <property type="entry name" value="HisKA"/>
    <property type="match status" value="1"/>
</dbReference>
<dbReference type="PROSITE" id="PS50110">
    <property type="entry name" value="RESPONSE_REGULATORY"/>
    <property type="match status" value="1"/>
</dbReference>
<dbReference type="PROSITE" id="PS50109">
    <property type="entry name" value="HIS_KIN"/>
    <property type="match status" value="1"/>
</dbReference>
<dbReference type="InterPro" id="IPR011006">
    <property type="entry name" value="CheY-like_superfamily"/>
</dbReference>
<dbReference type="PANTHER" id="PTHR43065:SF42">
    <property type="entry name" value="TWO-COMPONENT SENSOR PPRA"/>
    <property type="match status" value="1"/>
</dbReference>
<keyword evidence="2" id="KW-0175">Coiled coil</keyword>
<dbReference type="SUPFAM" id="SSF47384">
    <property type="entry name" value="Homodimeric domain of signal transducing histidine kinase"/>
    <property type="match status" value="1"/>
</dbReference>
<comment type="caution">
    <text evidence="5">The sequence shown here is derived from an EMBL/GenBank/DDBJ whole genome shotgun (WGS) entry which is preliminary data.</text>
</comment>
<proteinExistence type="predicted"/>
<sequence length="451" mass="50551">MFISYFLELSARKEFYMRILLEQEKENVKTANNALEKRVLERTKQLSNANLDLKKEIEIRQKFERERAELEKQLFQLQKMETIGTLAGGIAHDFNNILTPILGYTDMAREELPEESNLRFDLEQINNAALRGKDLVQQILTFSREVDFGKKPIQLQPIVAEALNLLISSSPPSVKIKQNLDPMTGTVIADPTHIHQIVMNLCTNANHAMLKTGGILEVKLDAVEVDQKFAEKIPNLKKGDYIRLIISDTGHGMDIKTKERIFEPFFTRKEVGSGSGLGLSVVHGIINNYGGAIVVDSTPGKGTTFTIFLPRHSADSIGSGKTIKMPLKGTEQILFVDDEQEITFMGKKMLENLGYKVTIRSDSQSALEVFMNNPGKFSLLVTDQNMPNISGTELASRMRELQPGLKIIIITGYADNLSEEVLANSGISEVILKPMILDDFSKIIRRVLDEK</sequence>
<protein>
    <submittedName>
        <fullName evidence="5">Multi-sensor hybrid histidine kinase</fullName>
    </submittedName>
</protein>
<dbReference type="Pfam" id="PF00072">
    <property type="entry name" value="Response_reg"/>
    <property type="match status" value="1"/>
</dbReference>
<gene>
    <name evidence="5" type="ORF">LDC_0264</name>
</gene>
<name>D9PFI2_9ZZZZ</name>
<keyword evidence="1" id="KW-0597">Phosphoprotein</keyword>
<dbReference type="SUPFAM" id="SSF52172">
    <property type="entry name" value="CheY-like"/>
    <property type="match status" value="1"/>
</dbReference>
<dbReference type="CDD" id="cd00156">
    <property type="entry name" value="REC"/>
    <property type="match status" value="1"/>
</dbReference>
<feature type="domain" description="Histidine kinase" evidence="3">
    <location>
        <begin position="89"/>
        <end position="313"/>
    </location>
</feature>
<dbReference type="Pfam" id="PF02518">
    <property type="entry name" value="HATPase_c"/>
    <property type="match status" value="1"/>
</dbReference>
<dbReference type="Gene3D" id="3.30.565.10">
    <property type="entry name" value="Histidine kinase-like ATPase, C-terminal domain"/>
    <property type="match status" value="1"/>
</dbReference>
<dbReference type="GO" id="GO:0000155">
    <property type="term" value="F:phosphorelay sensor kinase activity"/>
    <property type="evidence" value="ECO:0007669"/>
    <property type="project" value="InterPro"/>
</dbReference>
<evidence type="ECO:0000313" key="5">
    <source>
        <dbReference type="EMBL" id="EFK97690.1"/>
    </source>
</evidence>
<dbReference type="AlphaFoldDB" id="D9PFI2"/>
<dbReference type="InterPro" id="IPR005467">
    <property type="entry name" value="His_kinase_dom"/>
</dbReference>
<feature type="coiled-coil region" evidence="2">
    <location>
        <begin position="18"/>
        <end position="80"/>
    </location>
</feature>
<dbReference type="InterPro" id="IPR003594">
    <property type="entry name" value="HATPase_dom"/>
</dbReference>
<reference evidence="5" key="2">
    <citation type="journal article" date="2011" name="Microb. Ecol.">
        <title>Taxonomic and Functional Metagenomic Profiling of the Microbial Community in the Anoxic Sediment of a Sub-saline Shallow Lake (Laguna de Carrizo, Central Spain).</title>
        <authorList>
            <person name="Ferrer M."/>
            <person name="Guazzaroni M.E."/>
            <person name="Richter M."/>
            <person name="Garcia-Salamanca A."/>
            <person name="Yarza P."/>
            <person name="Suarez-Suarez A."/>
            <person name="Solano J."/>
            <person name="Alcaide M."/>
            <person name="van Dillewijn P."/>
            <person name="Molina-Henares M.A."/>
            <person name="Lopez-Cortes N."/>
            <person name="Al-Ramahi Y."/>
            <person name="Guerrero C."/>
            <person name="Acosta A."/>
            <person name="de Eugenio L.I."/>
            <person name="Martinez V."/>
            <person name="Marques S."/>
            <person name="Rojo F."/>
            <person name="Santero E."/>
            <person name="Genilloud O."/>
            <person name="Perez-Perez J."/>
            <person name="Rossello-Mora R."/>
            <person name="Ramos J.L."/>
        </authorList>
    </citation>
    <scope>NUCLEOTIDE SEQUENCE</scope>
</reference>
<dbReference type="PRINTS" id="PR00344">
    <property type="entry name" value="BCTRLSENSOR"/>
</dbReference>
<organism evidence="5">
    <name type="scientific">sediment metagenome</name>
    <dbReference type="NCBI Taxonomy" id="749907"/>
    <lineage>
        <taxon>unclassified sequences</taxon>
        <taxon>metagenomes</taxon>
        <taxon>ecological metagenomes</taxon>
    </lineage>
</organism>
<dbReference type="CDD" id="cd00082">
    <property type="entry name" value="HisKA"/>
    <property type="match status" value="1"/>
</dbReference>